<dbReference type="PROSITE" id="PS50888">
    <property type="entry name" value="BHLH"/>
    <property type="match status" value="1"/>
</dbReference>
<reference evidence="3" key="2">
    <citation type="submission" date="2020-11" db="EMBL/GenBank/DDBJ databases">
        <authorList>
            <person name="McCartney M.A."/>
            <person name="Auch B."/>
            <person name="Kono T."/>
            <person name="Mallez S."/>
            <person name="Becker A."/>
            <person name="Gohl D.M."/>
            <person name="Silverstein K.A.T."/>
            <person name="Koren S."/>
            <person name="Bechman K.B."/>
            <person name="Herman A."/>
            <person name="Abrahante J.E."/>
            <person name="Garbe J."/>
        </authorList>
    </citation>
    <scope>NUCLEOTIDE SEQUENCE</scope>
    <source>
        <strain evidence="3">Duluth1</strain>
        <tissue evidence="3">Whole animal</tissue>
    </source>
</reference>
<evidence type="ECO:0000256" key="1">
    <source>
        <dbReference type="SAM" id="MobiDB-lite"/>
    </source>
</evidence>
<gene>
    <name evidence="3" type="ORF">DPMN_121342</name>
</gene>
<feature type="compositionally biased region" description="Basic residues" evidence="1">
    <location>
        <begin position="125"/>
        <end position="141"/>
    </location>
</feature>
<dbReference type="Proteomes" id="UP000828390">
    <property type="component" value="Unassembled WGS sequence"/>
</dbReference>
<dbReference type="InterPro" id="IPR036638">
    <property type="entry name" value="HLH_DNA-bd_sf"/>
</dbReference>
<sequence length="309" mass="35470">MEDHTAFRPREVFGVCPSKTCNESVLLNPYIKIPRCGENMTLFNSCHEARRENVIQLTNGNKPVLSTLGDCDSEGNFIRSSQLNYVLRSKQCRISSDLQPTTTNTTYGFESACFRSAKQISFSNTRRRNHKGLVRNRKQRSGLKPYEYPLGDSSLQQNSPVDSDVDVVDLSEQVDDDSYLEVDIVAEWDSSEVINKMREHINSDHSYIPMNNGITPMDQNKSPQNQNGVIVNILRGRPKKAKKSDPDLAWKRKTYDIQHHNRLERMRTLEMKNLFKNLHSIVEKNPSPRESKKSIIRLAVNEIRALKEC</sequence>
<accession>A0A9D4JT10</accession>
<dbReference type="EMBL" id="JAIWYP010000005">
    <property type="protein sequence ID" value="KAH3819603.1"/>
    <property type="molecule type" value="Genomic_DNA"/>
</dbReference>
<evidence type="ECO:0000259" key="2">
    <source>
        <dbReference type="PROSITE" id="PS50888"/>
    </source>
</evidence>
<evidence type="ECO:0000313" key="3">
    <source>
        <dbReference type="EMBL" id="KAH3819603.1"/>
    </source>
</evidence>
<reference evidence="3" key="1">
    <citation type="journal article" date="2019" name="bioRxiv">
        <title>The Genome of the Zebra Mussel, Dreissena polymorpha: A Resource for Invasive Species Research.</title>
        <authorList>
            <person name="McCartney M.A."/>
            <person name="Auch B."/>
            <person name="Kono T."/>
            <person name="Mallez S."/>
            <person name="Zhang Y."/>
            <person name="Obille A."/>
            <person name="Becker A."/>
            <person name="Abrahante J.E."/>
            <person name="Garbe J."/>
            <person name="Badalamenti J.P."/>
            <person name="Herman A."/>
            <person name="Mangelson H."/>
            <person name="Liachko I."/>
            <person name="Sullivan S."/>
            <person name="Sone E.D."/>
            <person name="Koren S."/>
            <person name="Silverstein K.A.T."/>
            <person name="Beckman K.B."/>
            <person name="Gohl D.M."/>
        </authorList>
    </citation>
    <scope>NUCLEOTIDE SEQUENCE</scope>
    <source>
        <strain evidence="3">Duluth1</strain>
        <tissue evidence="3">Whole animal</tissue>
    </source>
</reference>
<dbReference type="InterPro" id="IPR011598">
    <property type="entry name" value="bHLH_dom"/>
</dbReference>
<name>A0A9D4JT10_DREPO</name>
<dbReference type="Gene3D" id="4.10.280.10">
    <property type="entry name" value="Helix-loop-helix DNA-binding domain"/>
    <property type="match status" value="1"/>
</dbReference>
<evidence type="ECO:0000313" key="4">
    <source>
        <dbReference type="Proteomes" id="UP000828390"/>
    </source>
</evidence>
<keyword evidence="4" id="KW-1185">Reference proteome</keyword>
<dbReference type="GO" id="GO:0046983">
    <property type="term" value="F:protein dimerization activity"/>
    <property type="evidence" value="ECO:0007669"/>
    <property type="project" value="InterPro"/>
</dbReference>
<comment type="caution">
    <text evidence="3">The sequence shown here is derived from an EMBL/GenBank/DDBJ whole genome shotgun (WGS) entry which is preliminary data.</text>
</comment>
<protein>
    <recommendedName>
        <fullName evidence="2">BHLH domain-containing protein</fullName>
    </recommendedName>
</protein>
<dbReference type="AlphaFoldDB" id="A0A9D4JT10"/>
<dbReference type="Pfam" id="PF00010">
    <property type="entry name" value="HLH"/>
    <property type="match status" value="1"/>
</dbReference>
<feature type="region of interest" description="Disordered" evidence="1">
    <location>
        <begin position="125"/>
        <end position="161"/>
    </location>
</feature>
<proteinExistence type="predicted"/>
<dbReference type="SUPFAM" id="SSF47459">
    <property type="entry name" value="HLH, helix-loop-helix DNA-binding domain"/>
    <property type="match status" value="1"/>
</dbReference>
<feature type="domain" description="BHLH" evidence="2">
    <location>
        <begin position="255"/>
        <end position="306"/>
    </location>
</feature>
<organism evidence="3 4">
    <name type="scientific">Dreissena polymorpha</name>
    <name type="common">Zebra mussel</name>
    <name type="synonym">Mytilus polymorpha</name>
    <dbReference type="NCBI Taxonomy" id="45954"/>
    <lineage>
        <taxon>Eukaryota</taxon>
        <taxon>Metazoa</taxon>
        <taxon>Spiralia</taxon>
        <taxon>Lophotrochozoa</taxon>
        <taxon>Mollusca</taxon>
        <taxon>Bivalvia</taxon>
        <taxon>Autobranchia</taxon>
        <taxon>Heteroconchia</taxon>
        <taxon>Euheterodonta</taxon>
        <taxon>Imparidentia</taxon>
        <taxon>Neoheterodontei</taxon>
        <taxon>Myida</taxon>
        <taxon>Dreissenoidea</taxon>
        <taxon>Dreissenidae</taxon>
        <taxon>Dreissena</taxon>
    </lineage>
</organism>